<organism evidence="11 12">
    <name type="scientific">Hymenoscyphus fraxineus</name>
    <dbReference type="NCBI Taxonomy" id="746836"/>
    <lineage>
        <taxon>Eukaryota</taxon>
        <taxon>Fungi</taxon>
        <taxon>Dikarya</taxon>
        <taxon>Ascomycota</taxon>
        <taxon>Pezizomycotina</taxon>
        <taxon>Leotiomycetes</taxon>
        <taxon>Helotiales</taxon>
        <taxon>Helotiaceae</taxon>
        <taxon>Hymenoscyphus</taxon>
    </lineage>
</organism>
<keyword evidence="8" id="KW-1015">Disulfide bond</keyword>
<gene>
    <name evidence="11" type="ORF">HYFRA_00001937</name>
</gene>
<feature type="chain" id="PRO_5040542529" description="Carboxylic ester hydrolase" evidence="10">
    <location>
        <begin position="22"/>
        <end position="550"/>
    </location>
</feature>
<keyword evidence="7" id="KW-0106">Calcium</keyword>
<protein>
    <recommendedName>
        <fullName evidence="10">Carboxylic ester hydrolase</fullName>
        <ecNumber evidence="10">3.1.1.-</ecNumber>
    </recommendedName>
</protein>
<dbReference type="Proteomes" id="UP000696280">
    <property type="component" value="Unassembled WGS sequence"/>
</dbReference>
<keyword evidence="5 10" id="KW-0732">Signal</keyword>
<keyword evidence="3" id="KW-0119">Carbohydrate metabolism</keyword>
<dbReference type="GO" id="GO:0030600">
    <property type="term" value="F:feruloyl esterase activity"/>
    <property type="evidence" value="ECO:0007669"/>
    <property type="project" value="UniProtKB-EC"/>
</dbReference>
<comment type="similarity">
    <text evidence="1 10">Belongs to the tannase family.</text>
</comment>
<evidence type="ECO:0000256" key="4">
    <source>
        <dbReference type="ARBA" id="ARBA00022723"/>
    </source>
</evidence>
<accession>A0A9N9PE85</accession>
<dbReference type="InterPro" id="IPR029058">
    <property type="entry name" value="AB_hydrolase_fold"/>
</dbReference>
<dbReference type="GO" id="GO:0045493">
    <property type="term" value="P:xylan catabolic process"/>
    <property type="evidence" value="ECO:0007669"/>
    <property type="project" value="UniProtKB-KW"/>
</dbReference>
<comment type="catalytic activity">
    <reaction evidence="9">
        <text>feruloyl-polysaccharide + H2O = ferulate + polysaccharide.</text>
        <dbReference type="EC" id="3.1.1.73"/>
    </reaction>
</comment>
<evidence type="ECO:0000256" key="8">
    <source>
        <dbReference type="ARBA" id="ARBA00023157"/>
    </source>
</evidence>
<evidence type="ECO:0000256" key="10">
    <source>
        <dbReference type="RuleBase" id="RU361238"/>
    </source>
</evidence>
<evidence type="ECO:0000256" key="2">
    <source>
        <dbReference type="ARBA" id="ARBA00022487"/>
    </source>
</evidence>
<name>A0A9N9PE85_9HELO</name>
<dbReference type="SUPFAM" id="SSF53474">
    <property type="entry name" value="alpha/beta-Hydrolases"/>
    <property type="match status" value="1"/>
</dbReference>
<evidence type="ECO:0000256" key="1">
    <source>
        <dbReference type="ARBA" id="ARBA00006249"/>
    </source>
</evidence>
<keyword evidence="12" id="KW-1185">Reference proteome</keyword>
<dbReference type="AlphaFoldDB" id="A0A9N9PE85"/>
<evidence type="ECO:0000256" key="9">
    <source>
        <dbReference type="ARBA" id="ARBA00034075"/>
    </source>
</evidence>
<evidence type="ECO:0000313" key="11">
    <source>
        <dbReference type="EMBL" id="CAG8948814.1"/>
    </source>
</evidence>
<feature type="signal peptide" evidence="10">
    <location>
        <begin position="1"/>
        <end position="21"/>
    </location>
</feature>
<keyword evidence="3" id="KW-0624">Polysaccharide degradation</keyword>
<dbReference type="OrthoDB" id="3039123at2759"/>
<dbReference type="EC" id="3.1.1.-" evidence="10"/>
<evidence type="ECO:0000256" key="3">
    <source>
        <dbReference type="ARBA" id="ARBA00022651"/>
    </source>
</evidence>
<evidence type="ECO:0000313" key="12">
    <source>
        <dbReference type="Proteomes" id="UP000696280"/>
    </source>
</evidence>
<comment type="caution">
    <text evidence="11">The sequence shown here is derived from an EMBL/GenBank/DDBJ whole genome shotgun (WGS) entry which is preliminary data.</text>
</comment>
<keyword evidence="4" id="KW-0479">Metal-binding</keyword>
<keyword evidence="3" id="KW-0858">Xylan degradation</keyword>
<evidence type="ECO:0000256" key="6">
    <source>
        <dbReference type="ARBA" id="ARBA00022801"/>
    </source>
</evidence>
<dbReference type="Pfam" id="PF07519">
    <property type="entry name" value="Tannase"/>
    <property type="match status" value="1"/>
</dbReference>
<evidence type="ECO:0000256" key="7">
    <source>
        <dbReference type="ARBA" id="ARBA00022837"/>
    </source>
</evidence>
<keyword evidence="2" id="KW-0719">Serine esterase</keyword>
<dbReference type="PANTHER" id="PTHR33938">
    <property type="entry name" value="FERULOYL ESTERASE B-RELATED"/>
    <property type="match status" value="1"/>
</dbReference>
<dbReference type="PANTHER" id="PTHR33938:SF15">
    <property type="entry name" value="FERULOYL ESTERASE B-RELATED"/>
    <property type="match status" value="1"/>
</dbReference>
<dbReference type="GO" id="GO:0046872">
    <property type="term" value="F:metal ion binding"/>
    <property type="evidence" value="ECO:0007669"/>
    <property type="project" value="UniProtKB-KW"/>
</dbReference>
<reference evidence="11" key="1">
    <citation type="submission" date="2021-07" db="EMBL/GenBank/DDBJ databases">
        <authorList>
            <person name="Durling M."/>
        </authorList>
    </citation>
    <scope>NUCLEOTIDE SEQUENCE</scope>
</reference>
<keyword evidence="6 10" id="KW-0378">Hydrolase</keyword>
<sequence>MSRSYMAVVVCLAFLWSLVLGSPEKEPSFKQRCHDFKPLSYVANATVNAQEFISAGQTILYPSNDPSCNRPSQNVSVDICRIALNFTTSDRSHVLSEVWLPQNWTGRFLATGNGGIDGCTKYEDIDYGVKYGFATVGSNNGHNGTGGASFLNNDEVLKDFVFRALHSSATIAKTLTSKFYHQPPKKAYYIGCSGGGRQGLKAAEMYPKDYDGILIGAPASNFNNMSSWRASFAGKTGAPGSADFISPAMWQGLIHDEVLKQCDFNDGVRDGILENPGECGFDPARLLCKEGTTNSSACLSLAQVGIVKSVFSPLYGEGGELVYPAMQHGSEIAASTGLYSGTPFPYSVVYPPLCFPTIPPNKKKDWFRYVVHKDPLWDPLTFSQKDITLAQSLNPFNVQSFPDNLTTFQTNNGKIILYHGLQDQQISSFATNRLHNHLAESAASRAQLDSFLKYFQISGLNHCNSGPGAWMIGQSTQGDSERGFKAESNVLAALVAWVEGGRVPETVEGVKFEGDRKGGVVLRTRRHCAWPSANRFLGSEGEKGENWVCV</sequence>
<dbReference type="InterPro" id="IPR011118">
    <property type="entry name" value="Tannase/feruloyl_esterase"/>
</dbReference>
<evidence type="ECO:0000256" key="5">
    <source>
        <dbReference type="ARBA" id="ARBA00022729"/>
    </source>
</evidence>
<dbReference type="EMBL" id="CAJVRL010000001">
    <property type="protein sequence ID" value="CAG8948814.1"/>
    <property type="molecule type" value="Genomic_DNA"/>
</dbReference>
<proteinExistence type="inferred from homology"/>